<dbReference type="AlphaFoldDB" id="A0A507QRL0"/>
<reference evidence="4 5" key="1">
    <citation type="submission" date="2019-06" db="EMBL/GenBank/DDBJ databases">
        <title>Wine fermentation using esterase from Monascus purpureus.</title>
        <authorList>
            <person name="Geng C."/>
            <person name="Zhang Y."/>
        </authorList>
    </citation>
    <scope>NUCLEOTIDE SEQUENCE [LARGE SCALE GENOMIC DNA]</scope>
    <source>
        <strain evidence="4">HQ1</strain>
    </source>
</reference>
<evidence type="ECO:0000256" key="3">
    <source>
        <dbReference type="SAM" id="MobiDB-lite"/>
    </source>
</evidence>
<dbReference type="PANTHER" id="PTHR13395">
    <property type="entry name" value="SISTER CHROMATID COHESION PROTEIN DCC1-RELATED"/>
    <property type="match status" value="1"/>
</dbReference>
<proteinExistence type="inferred from homology"/>
<dbReference type="InterPro" id="IPR019128">
    <property type="entry name" value="Dcc1"/>
</dbReference>
<dbReference type="PANTHER" id="PTHR13395:SF6">
    <property type="entry name" value="SISTER CHROMATID COHESION PROTEIN DCC1"/>
    <property type="match status" value="1"/>
</dbReference>
<dbReference type="GO" id="GO:0000785">
    <property type="term" value="C:chromatin"/>
    <property type="evidence" value="ECO:0007669"/>
    <property type="project" value="TreeGrafter"/>
</dbReference>
<dbReference type="OrthoDB" id="5199543at2759"/>
<dbReference type="GO" id="GO:0031390">
    <property type="term" value="C:Ctf18 RFC-like complex"/>
    <property type="evidence" value="ECO:0007669"/>
    <property type="project" value="InterPro"/>
</dbReference>
<dbReference type="GO" id="GO:0034088">
    <property type="term" value="P:maintenance of mitotic sister chromatid cohesion"/>
    <property type="evidence" value="ECO:0007669"/>
    <property type="project" value="TreeGrafter"/>
</dbReference>
<evidence type="ECO:0000256" key="1">
    <source>
        <dbReference type="ARBA" id="ARBA00007017"/>
    </source>
</evidence>
<dbReference type="GO" id="GO:0006260">
    <property type="term" value="P:DNA replication"/>
    <property type="evidence" value="ECO:0007669"/>
    <property type="project" value="UniProtKB-KW"/>
</dbReference>
<dbReference type="Pfam" id="PF09724">
    <property type="entry name" value="Dcc1"/>
    <property type="match status" value="1"/>
</dbReference>
<evidence type="ECO:0000313" key="4">
    <source>
        <dbReference type="EMBL" id="TQB71278.1"/>
    </source>
</evidence>
<feature type="compositionally biased region" description="Acidic residues" evidence="3">
    <location>
        <begin position="101"/>
        <end position="110"/>
    </location>
</feature>
<dbReference type="STRING" id="5098.A0A507QRL0"/>
<dbReference type="EMBL" id="VIFY01000084">
    <property type="protein sequence ID" value="TQB71278.1"/>
    <property type="molecule type" value="Genomic_DNA"/>
</dbReference>
<keyword evidence="5" id="KW-1185">Reference proteome</keyword>
<name>A0A507QRL0_MONPU</name>
<dbReference type="GO" id="GO:0000775">
    <property type="term" value="C:chromosome, centromeric region"/>
    <property type="evidence" value="ECO:0007669"/>
    <property type="project" value="TreeGrafter"/>
</dbReference>
<sequence>MSTQAARSIRLTHTSAQQGFRLLELPRELLGILSSDDAPLLELKSTPTAPDENSTEGEQEYINLCTPTQTYRVRQVQSSNSIHVLRPSQGLHGNPTSDGADNNENEEELGLAESVTSIAKCSSTLELHMPREEFSAIPFLLKVLKVYNRLSSDGDVPVHADMDVDVGMGMGDSETLPSGKNGRGGRSIKDRIFADIPVSQAQCEKAWNHLCAFIYDNASRGHQEGPCWRPAPLVKLDVWKRMVEGAVLQDINLEKQFLVDDLWKALLDDDGIAEPEKGPFPRDLFDAVIRRVCESDQQGFDSGRKWASIDRATCVQWVGETYLEAMAPMEDSAIGRSEFLNAWKDHLPESWRDGVALTELPDGSYRCPDPTTIYYMDYSERQRAKKLPAEKNAVAAAKKTRNWHELFKNQRRR</sequence>
<comment type="caution">
    <text evidence="4">The sequence shown here is derived from an EMBL/GenBank/DDBJ whole genome shotgun (WGS) entry which is preliminary data.</text>
</comment>
<dbReference type="Proteomes" id="UP000319663">
    <property type="component" value="Unassembled WGS sequence"/>
</dbReference>
<evidence type="ECO:0000256" key="2">
    <source>
        <dbReference type="ARBA" id="ARBA00022705"/>
    </source>
</evidence>
<protein>
    <recommendedName>
        <fullName evidence="6">Sister chromatid cohesion protein Dcc1</fullName>
    </recommendedName>
</protein>
<evidence type="ECO:0008006" key="6">
    <source>
        <dbReference type="Google" id="ProtNLM"/>
    </source>
</evidence>
<comment type="similarity">
    <text evidence="1">Belongs to the DCC1 family.</text>
</comment>
<accession>A0A507QRL0</accession>
<feature type="region of interest" description="Disordered" evidence="3">
    <location>
        <begin position="84"/>
        <end position="110"/>
    </location>
</feature>
<gene>
    <name evidence="4" type="ORF">MPDQ_007678</name>
</gene>
<evidence type="ECO:0000313" key="5">
    <source>
        <dbReference type="Proteomes" id="UP000319663"/>
    </source>
</evidence>
<keyword evidence="2" id="KW-0235">DNA replication</keyword>
<organism evidence="4 5">
    <name type="scientific">Monascus purpureus</name>
    <name type="common">Red mold</name>
    <name type="synonym">Monascus anka</name>
    <dbReference type="NCBI Taxonomy" id="5098"/>
    <lineage>
        <taxon>Eukaryota</taxon>
        <taxon>Fungi</taxon>
        <taxon>Dikarya</taxon>
        <taxon>Ascomycota</taxon>
        <taxon>Pezizomycotina</taxon>
        <taxon>Eurotiomycetes</taxon>
        <taxon>Eurotiomycetidae</taxon>
        <taxon>Eurotiales</taxon>
        <taxon>Aspergillaceae</taxon>
        <taxon>Monascus</taxon>
    </lineage>
</organism>